<dbReference type="PRINTS" id="PR00344">
    <property type="entry name" value="BCTRLSENSOR"/>
</dbReference>
<keyword evidence="12 18" id="KW-1133">Transmembrane helix</keyword>
<dbReference type="SUPFAM" id="SSF52172">
    <property type="entry name" value="CheY-like"/>
    <property type="match status" value="1"/>
</dbReference>
<feature type="domain" description="HPt" evidence="21">
    <location>
        <begin position="632"/>
        <end position="729"/>
    </location>
</feature>
<dbReference type="Proteomes" id="UP000480684">
    <property type="component" value="Unassembled WGS sequence"/>
</dbReference>
<dbReference type="PROSITE" id="PS50894">
    <property type="entry name" value="HPT"/>
    <property type="match status" value="1"/>
</dbReference>
<dbReference type="Pfam" id="PF01627">
    <property type="entry name" value="Hpt"/>
    <property type="match status" value="1"/>
</dbReference>
<accession>A0A7C9QV67</accession>
<dbReference type="Pfam" id="PF02518">
    <property type="entry name" value="HATPase_c"/>
    <property type="match status" value="1"/>
</dbReference>
<dbReference type="GO" id="GO:0005886">
    <property type="term" value="C:plasma membrane"/>
    <property type="evidence" value="ECO:0007669"/>
    <property type="project" value="UniProtKB-SubCell"/>
</dbReference>
<reference evidence="22 23" key="1">
    <citation type="submission" date="2020-02" db="EMBL/GenBank/DDBJ databases">
        <authorList>
            <person name="Dziuba M."/>
            <person name="Kuznetsov B."/>
            <person name="Mardanov A."/>
            <person name="Ravin N."/>
            <person name="Grouzdev D."/>
        </authorList>
    </citation>
    <scope>NUCLEOTIDE SEQUENCE [LARGE SCALE GENOMIC DNA]</scope>
    <source>
        <strain evidence="22 23">SpK</strain>
    </source>
</reference>
<evidence type="ECO:0000313" key="22">
    <source>
        <dbReference type="EMBL" id="NFV81282.1"/>
    </source>
</evidence>
<keyword evidence="11" id="KW-0067">ATP-binding</keyword>
<evidence type="ECO:0000259" key="21">
    <source>
        <dbReference type="PROSITE" id="PS50894"/>
    </source>
</evidence>
<dbReference type="InterPro" id="IPR036890">
    <property type="entry name" value="HATPase_C_sf"/>
</dbReference>
<dbReference type="SMART" id="SM00387">
    <property type="entry name" value="HATPase_c"/>
    <property type="match status" value="1"/>
</dbReference>
<keyword evidence="17" id="KW-0175">Coiled coil</keyword>
<keyword evidence="5" id="KW-0997">Cell inner membrane</keyword>
<feature type="domain" description="Response regulatory" evidence="20">
    <location>
        <begin position="479"/>
        <end position="597"/>
    </location>
</feature>
<feature type="transmembrane region" description="Helical" evidence="18">
    <location>
        <begin position="12"/>
        <end position="34"/>
    </location>
</feature>
<dbReference type="SUPFAM" id="SSF55874">
    <property type="entry name" value="ATPase domain of HSP90 chaperone/DNA topoisomerase II/histidine kinase"/>
    <property type="match status" value="1"/>
</dbReference>
<keyword evidence="6 16" id="KW-0597">Phosphoprotein</keyword>
<dbReference type="EC" id="2.7.13.3" evidence="3"/>
<dbReference type="SUPFAM" id="SSF47226">
    <property type="entry name" value="Histidine-containing phosphotransfer domain, HPT domain"/>
    <property type="match status" value="1"/>
</dbReference>
<dbReference type="PROSITE" id="PS50109">
    <property type="entry name" value="HIS_KIN"/>
    <property type="match status" value="1"/>
</dbReference>
<protein>
    <recommendedName>
        <fullName evidence="3">histidine kinase</fullName>
        <ecNumber evidence="3">2.7.13.3</ecNumber>
    </recommendedName>
</protein>
<dbReference type="SMART" id="SM00448">
    <property type="entry name" value="REC"/>
    <property type="match status" value="1"/>
</dbReference>
<feature type="coiled-coil region" evidence="17">
    <location>
        <begin position="205"/>
        <end position="232"/>
    </location>
</feature>
<evidence type="ECO:0000256" key="9">
    <source>
        <dbReference type="ARBA" id="ARBA00022741"/>
    </source>
</evidence>
<dbReference type="Gene3D" id="3.30.565.10">
    <property type="entry name" value="Histidine kinase-like ATPase, C-terminal domain"/>
    <property type="match status" value="1"/>
</dbReference>
<dbReference type="InterPro" id="IPR003594">
    <property type="entry name" value="HATPase_dom"/>
</dbReference>
<dbReference type="SUPFAM" id="SSF47384">
    <property type="entry name" value="Homodimeric domain of signal transducing histidine kinase"/>
    <property type="match status" value="1"/>
</dbReference>
<evidence type="ECO:0000256" key="7">
    <source>
        <dbReference type="ARBA" id="ARBA00022679"/>
    </source>
</evidence>
<evidence type="ECO:0000256" key="18">
    <source>
        <dbReference type="SAM" id="Phobius"/>
    </source>
</evidence>
<dbReference type="CDD" id="cd17546">
    <property type="entry name" value="REC_hyHK_CKI1_RcsC-like"/>
    <property type="match status" value="1"/>
</dbReference>
<dbReference type="PROSITE" id="PS50110">
    <property type="entry name" value="RESPONSE_REGULATORY"/>
    <property type="match status" value="1"/>
</dbReference>
<dbReference type="CDD" id="cd16922">
    <property type="entry name" value="HATPase_EvgS-ArcB-TorS-like"/>
    <property type="match status" value="1"/>
</dbReference>
<proteinExistence type="predicted"/>
<keyword evidence="7" id="KW-0808">Transferase</keyword>
<evidence type="ECO:0000256" key="12">
    <source>
        <dbReference type="ARBA" id="ARBA00022989"/>
    </source>
</evidence>
<evidence type="ECO:0000256" key="10">
    <source>
        <dbReference type="ARBA" id="ARBA00022777"/>
    </source>
</evidence>
<keyword evidence="13" id="KW-0902">Two-component regulatory system</keyword>
<dbReference type="InterPro" id="IPR003661">
    <property type="entry name" value="HisK_dim/P_dom"/>
</dbReference>
<evidence type="ECO:0000256" key="11">
    <source>
        <dbReference type="ARBA" id="ARBA00022840"/>
    </source>
</evidence>
<sequence length="739" mass="78435">MALWHVEQITARFLIIAMSVSAVLAALVSGAVAWRQFEGERHRLSSAMQDVARLNAIALQEPMWSINDRATAAIVHSLAANPSLSCAEVTDSRGRLLAATAAAGCDAPVDSTPFAADVDYEGHHLGRLTLWVDRSALTAAARADAQLTALVFLLLSAAMVISSVFALRATVMAPLDRLNRAIATAAKVETNPRPRDELGRVVTAYNGLLDRIDAHNAELEDARTQAVAAAQAKSRFLATMSHEIRTPMHGVLGTVELLRETPLTLEQRKYADVIWQSTESLLGIINDILDLSRIEAGKVRITPAPTNPAAIVREVAGALDATARAKGLRLDLVTAPDLPEWILADALRLRQVVMNLVGNAVKFTETGTVSVSLGRHGERLEITVADTGIGIATSELARLFEPFRQADTSTTRRHGGTGLGLSISRQLVDLMGGRIDATSTLGTGSTFRVLLPLIETSTPTAATARPRHDPASATIDAGRVLAAEDNPVNQWLLRSQLERLGYEVEIHSNGALALDAFRKGTEFAAVVTDYHMPVMDGLDLARAIRATEAPNQRVPIIGMTADAFADTVEECLKAGMDTVVTKPVSLQDMASALSLRAGTTRTTSPCHPGPPPSFTEAPLLDAEILAAVCGPDPATRADMAALFSATADDLRRAITASLAAGDSRELSEAAHSLASAALSLGATRLGLTGRALEQAAKAEDWLKIRPLAARLAALDIETRAALNAPLDETEVSDGLRSNA</sequence>
<dbReference type="GO" id="GO:0009927">
    <property type="term" value="F:histidine phosphotransfer kinase activity"/>
    <property type="evidence" value="ECO:0007669"/>
    <property type="project" value="TreeGrafter"/>
</dbReference>
<keyword evidence="9" id="KW-0547">Nucleotide-binding</keyword>
<comment type="caution">
    <text evidence="22">The sequence shown here is derived from an EMBL/GenBank/DDBJ whole genome shotgun (WGS) entry which is preliminary data.</text>
</comment>
<keyword evidence="4" id="KW-1003">Cell membrane</keyword>
<evidence type="ECO:0000256" key="1">
    <source>
        <dbReference type="ARBA" id="ARBA00000085"/>
    </source>
</evidence>
<dbReference type="SMART" id="SM00388">
    <property type="entry name" value="HisKA"/>
    <property type="match status" value="1"/>
</dbReference>
<dbReference type="PANTHER" id="PTHR43047:SF71">
    <property type="entry name" value="HISTIDINE KINASE CONTAINING CHEY-HOMOLOGOUS RECEIVER DOMAIN-RELATED"/>
    <property type="match status" value="1"/>
</dbReference>
<evidence type="ECO:0000256" key="15">
    <source>
        <dbReference type="PROSITE-ProRule" id="PRU00110"/>
    </source>
</evidence>
<evidence type="ECO:0000256" key="17">
    <source>
        <dbReference type="SAM" id="Coils"/>
    </source>
</evidence>
<keyword evidence="14 18" id="KW-0472">Membrane</keyword>
<evidence type="ECO:0000256" key="4">
    <source>
        <dbReference type="ARBA" id="ARBA00022475"/>
    </source>
</evidence>
<evidence type="ECO:0000256" key="3">
    <source>
        <dbReference type="ARBA" id="ARBA00012438"/>
    </source>
</evidence>
<gene>
    <name evidence="22" type="ORF">G4223_14280</name>
</gene>
<evidence type="ECO:0000256" key="5">
    <source>
        <dbReference type="ARBA" id="ARBA00022519"/>
    </source>
</evidence>
<feature type="modified residue" description="Phosphohistidine" evidence="15">
    <location>
        <position position="671"/>
    </location>
</feature>
<feature type="transmembrane region" description="Helical" evidence="18">
    <location>
        <begin position="147"/>
        <end position="167"/>
    </location>
</feature>
<evidence type="ECO:0000256" key="2">
    <source>
        <dbReference type="ARBA" id="ARBA00004429"/>
    </source>
</evidence>
<dbReference type="InterPro" id="IPR011006">
    <property type="entry name" value="CheY-like_superfamily"/>
</dbReference>
<evidence type="ECO:0000256" key="14">
    <source>
        <dbReference type="ARBA" id="ARBA00023136"/>
    </source>
</evidence>
<keyword evidence="23" id="KW-1185">Reference proteome</keyword>
<evidence type="ECO:0000256" key="6">
    <source>
        <dbReference type="ARBA" id="ARBA00022553"/>
    </source>
</evidence>
<dbReference type="FunFam" id="3.30.565.10:FF:000078">
    <property type="entry name" value="Two-component sensor histidine kinase"/>
    <property type="match status" value="1"/>
</dbReference>
<keyword evidence="8 18" id="KW-0812">Transmembrane</keyword>
<feature type="modified residue" description="4-aspartylphosphate" evidence="16">
    <location>
        <position position="529"/>
    </location>
</feature>
<dbReference type="InterPro" id="IPR008207">
    <property type="entry name" value="Sig_transdc_His_kin_Hpt_dom"/>
</dbReference>
<dbReference type="CDD" id="cd00082">
    <property type="entry name" value="HisKA"/>
    <property type="match status" value="1"/>
</dbReference>
<dbReference type="InterPro" id="IPR036097">
    <property type="entry name" value="HisK_dim/P_sf"/>
</dbReference>
<organism evidence="22 23">
    <name type="scientific">Magnetospirillum aberrantis SpK</name>
    <dbReference type="NCBI Taxonomy" id="908842"/>
    <lineage>
        <taxon>Bacteria</taxon>
        <taxon>Pseudomonadati</taxon>
        <taxon>Pseudomonadota</taxon>
        <taxon>Alphaproteobacteria</taxon>
        <taxon>Rhodospirillales</taxon>
        <taxon>Rhodospirillaceae</taxon>
        <taxon>Magnetospirillum</taxon>
    </lineage>
</organism>
<evidence type="ECO:0000313" key="23">
    <source>
        <dbReference type="Proteomes" id="UP000480684"/>
    </source>
</evidence>
<keyword evidence="10" id="KW-0418">Kinase</keyword>
<dbReference type="PANTHER" id="PTHR43047">
    <property type="entry name" value="TWO-COMPONENT HISTIDINE PROTEIN KINASE"/>
    <property type="match status" value="1"/>
</dbReference>
<evidence type="ECO:0000256" key="13">
    <source>
        <dbReference type="ARBA" id="ARBA00023012"/>
    </source>
</evidence>
<dbReference type="InterPro" id="IPR001789">
    <property type="entry name" value="Sig_transdc_resp-reg_receiver"/>
</dbReference>
<dbReference type="InterPro" id="IPR036641">
    <property type="entry name" value="HPT_dom_sf"/>
</dbReference>
<dbReference type="InterPro" id="IPR005467">
    <property type="entry name" value="His_kinase_dom"/>
</dbReference>
<dbReference type="EMBL" id="JAAIYP010000039">
    <property type="protein sequence ID" value="NFV81282.1"/>
    <property type="molecule type" value="Genomic_DNA"/>
</dbReference>
<name>A0A7C9QV67_9PROT</name>
<feature type="domain" description="Histidine kinase" evidence="19">
    <location>
        <begin position="239"/>
        <end position="455"/>
    </location>
</feature>
<dbReference type="Gene3D" id="3.40.50.2300">
    <property type="match status" value="1"/>
</dbReference>
<comment type="catalytic activity">
    <reaction evidence="1">
        <text>ATP + protein L-histidine = ADP + protein N-phospho-L-histidine.</text>
        <dbReference type="EC" id="2.7.13.3"/>
    </reaction>
</comment>
<dbReference type="RefSeq" id="WP_163681106.1">
    <property type="nucleotide sequence ID" value="NZ_JAAIYP010000039.1"/>
</dbReference>
<evidence type="ECO:0000259" key="20">
    <source>
        <dbReference type="PROSITE" id="PS50110"/>
    </source>
</evidence>
<dbReference type="InterPro" id="IPR004358">
    <property type="entry name" value="Sig_transdc_His_kin-like_C"/>
</dbReference>
<dbReference type="Pfam" id="PF00072">
    <property type="entry name" value="Response_reg"/>
    <property type="match status" value="1"/>
</dbReference>
<evidence type="ECO:0000259" key="19">
    <source>
        <dbReference type="PROSITE" id="PS50109"/>
    </source>
</evidence>
<dbReference type="Gene3D" id="1.20.120.160">
    <property type="entry name" value="HPT domain"/>
    <property type="match status" value="1"/>
</dbReference>
<dbReference type="GO" id="GO:0005524">
    <property type="term" value="F:ATP binding"/>
    <property type="evidence" value="ECO:0007669"/>
    <property type="project" value="UniProtKB-KW"/>
</dbReference>
<dbReference type="Pfam" id="PF00512">
    <property type="entry name" value="HisKA"/>
    <property type="match status" value="1"/>
</dbReference>
<evidence type="ECO:0000256" key="8">
    <source>
        <dbReference type="ARBA" id="ARBA00022692"/>
    </source>
</evidence>
<dbReference type="Gene3D" id="1.10.287.130">
    <property type="match status" value="1"/>
</dbReference>
<dbReference type="AlphaFoldDB" id="A0A7C9QV67"/>
<comment type="subcellular location">
    <subcellularLocation>
        <location evidence="2">Cell inner membrane</location>
        <topology evidence="2">Multi-pass membrane protein</topology>
    </subcellularLocation>
</comment>
<evidence type="ECO:0000256" key="16">
    <source>
        <dbReference type="PROSITE-ProRule" id="PRU00169"/>
    </source>
</evidence>
<dbReference type="FunFam" id="1.10.287.130:FF:000004">
    <property type="entry name" value="Ethylene receptor 1"/>
    <property type="match status" value="1"/>
</dbReference>
<dbReference type="GO" id="GO:0000155">
    <property type="term" value="F:phosphorelay sensor kinase activity"/>
    <property type="evidence" value="ECO:0007669"/>
    <property type="project" value="InterPro"/>
</dbReference>